<accession>A0ABV4H1M6</accession>
<dbReference type="RefSeq" id="WP_370440625.1">
    <property type="nucleotide sequence ID" value="NZ_JBGFTU010000006.1"/>
</dbReference>
<dbReference type="EMBL" id="JBGFTU010000006">
    <property type="protein sequence ID" value="MEZ0164375.1"/>
    <property type="molecule type" value="Genomic_DNA"/>
</dbReference>
<dbReference type="InterPro" id="IPR012349">
    <property type="entry name" value="Split_barrel_FMN-bd"/>
</dbReference>
<proteinExistence type="predicted"/>
<dbReference type="SUPFAM" id="SSF50475">
    <property type="entry name" value="FMN-binding split barrel"/>
    <property type="match status" value="1"/>
</dbReference>
<name>A0ABV4H1M6_9ACTN</name>
<comment type="caution">
    <text evidence="1">The sequence shown here is derived from an EMBL/GenBank/DDBJ whole genome shotgun (WGS) entry which is preliminary data.</text>
</comment>
<evidence type="ECO:0000313" key="2">
    <source>
        <dbReference type="Proteomes" id="UP001565927"/>
    </source>
</evidence>
<dbReference type="InterPro" id="IPR024747">
    <property type="entry name" value="Pyridox_Oxase-rel"/>
</dbReference>
<dbReference type="Gene3D" id="2.30.110.10">
    <property type="entry name" value="Electron Transport, Fmn-binding Protein, Chain A"/>
    <property type="match status" value="1"/>
</dbReference>
<protein>
    <submittedName>
        <fullName evidence="1">Pyridoxamine 5'-phosphate oxidase family protein</fullName>
    </submittedName>
</protein>
<sequence length="150" mass="15878">MSPAPGPPDPGRLNADRCRRLIGTGGVGRVVFTQAALPAVATMNFVVHASRLYFRTAADTALARSVTDAVVAFNVDHRPPPAPGTEPGTEPGVEAGVETGWSVTVTGRCRRLDDPPPEVREALRTWAPGVRETFFALDLALLSGHRTPDG</sequence>
<evidence type="ECO:0000313" key="1">
    <source>
        <dbReference type="EMBL" id="MEZ0164375.1"/>
    </source>
</evidence>
<keyword evidence="2" id="KW-1185">Reference proteome</keyword>
<gene>
    <name evidence="1" type="ORF">AB2L27_06295</name>
</gene>
<reference evidence="1 2" key="1">
    <citation type="submission" date="2024-07" db="EMBL/GenBank/DDBJ databases">
        <authorList>
            <person name="Thanompreechachai J."/>
            <person name="Duangmal K."/>
        </authorList>
    </citation>
    <scope>NUCLEOTIDE SEQUENCE [LARGE SCALE GENOMIC DNA]</scope>
    <source>
        <strain evidence="1 2">LSe6-4</strain>
    </source>
</reference>
<dbReference type="Pfam" id="PF12900">
    <property type="entry name" value="Pyridox_ox_2"/>
    <property type="match status" value="1"/>
</dbReference>
<organism evidence="1 2">
    <name type="scientific">Kineococcus halophytocola</name>
    <dbReference type="NCBI Taxonomy" id="3234027"/>
    <lineage>
        <taxon>Bacteria</taxon>
        <taxon>Bacillati</taxon>
        <taxon>Actinomycetota</taxon>
        <taxon>Actinomycetes</taxon>
        <taxon>Kineosporiales</taxon>
        <taxon>Kineosporiaceae</taxon>
        <taxon>Kineococcus</taxon>
    </lineage>
</organism>
<dbReference type="Proteomes" id="UP001565927">
    <property type="component" value="Unassembled WGS sequence"/>
</dbReference>